<sequence length="140" mass="15655">MIAKEGHLIGNHAYNHPNMARMTNQQITDQIAKTNEIIEAITEQKPAYFAPPSGSFSDQVVDIADHLQMETILWTVDTIDWKKPSVSVMMNRVMTNIHPGATILMHPTPSVARGLDSLIKSIKSKDYKLGTLDKLLSTER</sequence>
<evidence type="ECO:0000313" key="3">
    <source>
        <dbReference type="Proteomes" id="UP001281447"/>
    </source>
</evidence>
<protein>
    <submittedName>
        <fullName evidence="2">Polysaccharide deacetylase family protein</fullName>
    </submittedName>
</protein>
<comment type="caution">
    <text evidence="2">The sequence shown here is derived from an EMBL/GenBank/DDBJ whole genome shotgun (WGS) entry which is preliminary data.</text>
</comment>
<name>A0ABU5CB13_9BACI</name>
<dbReference type="SUPFAM" id="SSF88713">
    <property type="entry name" value="Glycoside hydrolase/deacetylase"/>
    <property type="match status" value="1"/>
</dbReference>
<dbReference type="InterPro" id="IPR050248">
    <property type="entry name" value="Polysacc_deacetylase_ArnD"/>
</dbReference>
<feature type="domain" description="NodB homology" evidence="1">
    <location>
        <begin position="1"/>
        <end position="130"/>
    </location>
</feature>
<dbReference type="Proteomes" id="UP001281447">
    <property type="component" value="Unassembled WGS sequence"/>
</dbReference>
<reference evidence="2 3" key="1">
    <citation type="submission" date="2023-10" db="EMBL/GenBank/DDBJ databases">
        <title>Virgibacillus halophilus 5B73C genome.</title>
        <authorList>
            <person name="Miliotis G."/>
            <person name="Sengupta P."/>
            <person name="Hameed A."/>
            <person name="Chuvochina M."/>
            <person name="Mcdonagh F."/>
            <person name="Simpson A.C."/>
            <person name="Singh N.K."/>
            <person name="Rekha P.D."/>
            <person name="Raman K."/>
            <person name="Hugenholtz P."/>
            <person name="Venkateswaran K."/>
        </authorList>
    </citation>
    <scope>NUCLEOTIDE SEQUENCE [LARGE SCALE GENOMIC DNA]</scope>
    <source>
        <strain evidence="2 3">5B73C</strain>
    </source>
</reference>
<dbReference type="InterPro" id="IPR002509">
    <property type="entry name" value="NODB_dom"/>
</dbReference>
<keyword evidence="3" id="KW-1185">Reference proteome</keyword>
<evidence type="ECO:0000259" key="1">
    <source>
        <dbReference type="PROSITE" id="PS51677"/>
    </source>
</evidence>
<evidence type="ECO:0000313" key="2">
    <source>
        <dbReference type="EMBL" id="MDY0396409.1"/>
    </source>
</evidence>
<dbReference type="Pfam" id="PF01522">
    <property type="entry name" value="Polysacc_deac_1"/>
    <property type="match status" value="1"/>
</dbReference>
<dbReference type="PANTHER" id="PTHR10587:SF80">
    <property type="entry name" value="CHITOOLIGOSACCHARIDE DEACETYLASE"/>
    <property type="match status" value="1"/>
</dbReference>
<accession>A0ABU5CB13</accession>
<dbReference type="EMBL" id="JAWDIP010000004">
    <property type="protein sequence ID" value="MDY0396409.1"/>
    <property type="molecule type" value="Genomic_DNA"/>
</dbReference>
<dbReference type="PROSITE" id="PS51677">
    <property type="entry name" value="NODB"/>
    <property type="match status" value="1"/>
</dbReference>
<dbReference type="Gene3D" id="3.20.20.370">
    <property type="entry name" value="Glycoside hydrolase/deacetylase"/>
    <property type="match status" value="1"/>
</dbReference>
<gene>
    <name evidence="2" type="ORF">RWE15_21365</name>
</gene>
<dbReference type="PANTHER" id="PTHR10587">
    <property type="entry name" value="GLYCOSYL TRANSFERASE-RELATED"/>
    <property type="match status" value="1"/>
</dbReference>
<proteinExistence type="predicted"/>
<organism evidence="2 3">
    <name type="scientific">Tigheibacillus halophilus</name>
    <dbReference type="NCBI Taxonomy" id="361280"/>
    <lineage>
        <taxon>Bacteria</taxon>
        <taxon>Bacillati</taxon>
        <taxon>Bacillota</taxon>
        <taxon>Bacilli</taxon>
        <taxon>Bacillales</taxon>
        <taxon>Bacillaceae</taxon>
        <taxon>Tigheibacillus</taxon>
    </lineage>
</organism>
<dbReference type="InterPro" id="IPR011330">
    <property type="entry name" value="Glyco_hydro/deAcase_b/a-brl"/>
</dbReference>